<dbReference type="PRINTS" id="PR00722">
    <property type="entry name" value="CHYMOTRYPSIN"/>
</dbReference>
<evidence type="ECO:0000256" key="4">
    <source>
        <dbReference type="SAM" id="MobiDB-lite"/>
    </source>
</evidence>
<dbReference type="PANTHER" id="PTHR24276:SF98">
    <property type="entry name" value="FI18310P1-RELATED"/>
    <property type="match status" value="1"/>
</dbReference>
<protein>
    <submittedName>
        <fullName evidence="6">Trypsin-like protease</fullName>
        <ecNumber evidence="6">3.4.21.-</ecNumber>
    </submittedName>
</protein>
<dbReference type="SMART" id="SM00020">
    <property type="entry name" value="Tryp_SPc"/>
    <property type="match status" value="1"/>
</dbReference>
<dbReference type="SUPFAM" id="SSF50494">
    <property type="entry name" value="Trypsin-like serine proteases"/>
    <property type="match status" value="1"/>
</dbReference>
<dbReference type="EMBL" id="PVNK01000204">
    <property type="protein sequence ID" value="PRP92814.1"/>
    <property type="molecule type" value="Genomic_DNA"/>
</dbReference>
<dbReference type="PANTHER" id="PTHR24276">
    <property type="entry name" value="POLYSERASE-RELATED"/>
    <property type="match status" value="1"/>
</dbReference>
<dbReference type="InterPro" id="IPR018114">
    <property type="entry name" value="TRYPSIN_HIS"/>
</dbReference>
<keyword evidence="3 6" id="KW-0378">Hydrolase</keyword>
<gene>
    <name evidence="6" type="primary">tlp</name>
    <name evidence="6" type="ORF">ENSA5_47270</name>
</gene>
<dbReference type="InterPro" id="IPR050430">
    <property type="entry name" value="Peptidase_S1"/>
</dbReference>
<evidence type="ECO:0000256" key="3">
    <source>
        <dbReference type="RuleBase" id="RU363034"/>
    </source>
</evidence>
<evidence type="ECO:0000259" key="5">
    <source>
        <dbReference type="PROSITE" id="PS50240"/>
    </source>
</evidence>
<dbReference type="InterPro" id="IPR001254">
    <property type="entry name" value="Trypsin_dom"/>
</dbReference>
<comment type="caution">
    <text evidence="6">The sequence shown here is derived from an EMBL/GenBank/DDBJ whole genome shotgun (WGS) entry which is preliminary data.</text>
</comment>
<dbReference type="InterPro" id="IPR033116">
    <property type="entry name" value="TRYPSIN_SER"/>
</dbReference>
<evidence type="ECO:0000256" key="2">
    <source>
        <dbReference type="ARBA" id="ARBA00023157"/>
    </source>
</evidence>
<keyword evidence="2" id="KW-1015">Disulfide bond</keyword>
<dbReference type="GO" id="GO:0004252">
    <property type="term" value="F:serine-type endopeptidase activity"/>
    <property type="evidence" value="ECO:0007669"/>
    <property type="project" value="InterPro"/>
</dbReference>
<keyword evidence="7" id="KW-1185">Reference proteome</keyword>
<dbReference type="Gene3D" id="2.40.10.10">
    <property type="entry name" value="Trypsin-like serine proteases"/>
    <property type="match status" value="1"/>
</dbReference>
<dbReference type="PROSITE" id="PS00135">
    <property type="entry name" value="TRYPSIN_SER"/>
    <property type="match status" value="1"/>
</dbReference>
<dbReference type="Pfam" id="PF00089">
    <property type="entry name" value="Trypsin"/>
    <property type="match status" value="1"/>
</dbReference>
<dbReference type="InterPro" id="IPR043504">
    <property type="entry name" value="Peptidase_S1_PA_chymotrypsin"/>
</dbReference>
<evidence type="ECO:0000313" key="6">
    <source>
        <dbReference type="EMBL" id="PRP92814.1"/>
    </source>
</evidence>
<dbReference type="InterPro" id="IPR001314">
    <property type="entry name" value="Peptidase_S1A"/>
</dbReference>
<feature type="region of interest" description="Disordered" evidence="4">
    <location>
        <begin position="329"/>
        <end position="359"/>
    </location>
</feature>
<sequence length="359" mass="36221">MAITTLATTLSASASASASEPKTEHGIWGGEPAEVCALPTVAWLPEPGCSAVLIGPELVLTAAHCTQSLTPPTVVFGEDASAPALVRETIACVPNPAWTGLVDASDFGYCRLAEPVALPIVPVARGCELDALAPGGAVVLAGFGEDEQGLSGRKRWVETELSALDAGLLTLGGGGDDSCFGDSGGPVLFEREGEWRIVGLIIGGDTCGAGGLAARADDALIHAELDTGLDLDPCRAADGTWAPSATCGDFASAPLEPAGQWSSACASGPLSGAAASCGPAFEPGTEPGGCGCSTSPTDPRGPLRDPTWPVLALLLAFLCKGIVRGCPTLSTSRSSSARPPSASPWTYPSKTNSARPSRR</sequence>
<feature type="compositionally biased region" description="Low complexity" evidence="4">
    <location>
        <begin position="329"/>
        <end position="344"/>
    </location>
</feature>
<dbReference type="InterPro" id="IPR009003">
    <property type="entry name" value="Peptidase_S1_PA"/>
</dbReference>
<evidence type="ECO:0000256" key="1">
    <source>
        <dbReference type="ARBA" id="ARBA00007664"/>
    </source>
</evidence>
<organism evidence="6 7">
    <name type="scientific">Enhygromyxa salina</name>
    <dbReference type="NCBI Taxonomy" id="215803"/>
    <lineage>
        <taxon>Bacteria</taxon>
        <taxon>Pseudomonadati</taxon>
        <taxon>Myxococcota</taxon>
        <taxon>Polyangia</taxon>
        <taxon>Nannocystales</taxon>
        <taxon>Nannocystaceae</taxon>
        <taxon>Enhygromyxa</taxon>
    </lineage>
</organism>
<name>A0A2S9XIV6_9BACT</name>
<dbReference type="PROSITE" id="PS00134">
    <property type="entry name" value="TRYPSIN_HIS"/>
    <property type="match status" value="1"/>
</dbReference>
<dbReference type="PROSITE" id="PS50240">
    <property type="entry name" value="TRYPSIN_DOM"/>
    <property type="match status" value="1"/>
</dbReference>
<feature type="domain" description="Peptidase S1" evidence="5">
    <location>
        <begin position="27"/>
        <end position="247"/>
    </location>
</feature>
<proteinExistence type="inferred from homology"/>
<dbReference type="GO" id="GO:0006508">
    <property type="term" value="P:proteolysis"/>
    <property type="evidence" value="ECO:0007669"/>
    <property type="project" value="UniProtKB-KW"/>
</dbReference>
<dbReference type="Proteomes" id="UP000237968">
    <property type="component" value="Unassembled WGS sequence"/>
</dbReference>
<keyword evidence="3" id="KW-0720">Serine protease</keyword>
<accession>A0A2S9XIV6</accession>
<keyword evidence="3 6" id="KW-0645">Protease</keyword>
<evidence type="ECO:0000313" key="7">
    <source>
        <dbReference type="Proteomes" id="UP000237968"/>
    </source>
</evidence>
<dbReference type="AlphaFoldDB" id="A0A2S9XIV6"/>
<comment type="similarity">
    <text evidence="1">Belongs to the peptidase S1 family.</text>
</comment>
<feature type="compositionally biased region" description="Polar residues" evidence="4">
    <location>
        <begin position="346"/>
        <end position="359"/>
    </location>
</feature>
<dbReference type="EC" id="3.4.21.-" evidence="6"/>
<reference evidence="6 7" key="1">
    <citation type="submission" date="2018-03" db="EMBL/GenBank/DDBJ databases">
        <title>Draft Genome Sequences of the Obligatory Marine Myxobacteria Enhygromyxa salina SWB005.</title>
        <authorList>
            <person name="Poehlein A."/>
            <person name="Moghaddam J.A."/>
            <person name="Harms H."/>
            <person name="Alanjari M."/>
            <person name="Koenig G.M."/>
            <person name="Daniel R."/>
            <person name="Schaeberle T.F."/>
        </authorList>
    </citation>
    <scope>NUCLEOTIDE SEQUENCE [LARGE SCALE GENOMIC DNA]</scope>
    <source>
        <strain evidence="6 7">SWB005</strain>
    </source>
</reference>